<accession>A0ABR1E3I8</accession>
<feature type="compositionally biased region" description="Basic and acidic residues" evidence="1">
    <location>
        <begin position="57"/>
        <end position="68"/>
    </location>
</feature>
<name>A0ABR1E3I8_NECAM</name>
<keyword evidence="3" id="KW-1185">Reference proteome</keyword>
<comment type="caution">
    <text evidence="2">The sequence shown here is derived from an EMBL/GenBank/DDBJ whole genome shotgun (WGS) entry which is preliminary data.</text>
</comment>
<dbReference type="Proteomes" id="UP001303046">
    <property type="component" value="Unassembled WGS sequence"/>
</dbReference>
<sequence>MAITTHCLGCSFDLNEISETIVLAVEQSPVARLLQSEEKPLGYGDIASNLKESPFARSEESDLPECHPVRAPNNLA</sequence>
<feature type="region of interest" description="Disordered" evidence="1">
    <location>
        <begin position="54"/>
        <end position="76"/>
    </location>
</feature>
<gene>
    <name evidence="2" type="primary">Necator_chrV.g19383</name>
    <name evidence="2" type="ORF">RB195_014591</name>
</gene>
<organism evidence="2 3">
    <name type="scientific">Necator americanus</name>
    <name type="common">Human hookworm</name>
    <dbReference type="NCBI Taxonomy" id="51031"/>
    <lineage>
        <taxon>Eukaryota</taxon>
        <taxon>Metazoa</taxon>
        <taxon>Ecdysozoa</taxon>
        <taxon>Nematoda</taxon>
        <taxon>Chromadorea</taxon>
        <taxon>Rhabditida</taxon>
        <taxon>Rhabditina</taxon>
        <taxon>Rhabditomorpha</taxon>
        <taxon>Strongyloidea</taxon>
        <taxon>Ancylostomatidae</taxon>
        <taxon>Bunostominae</taxon>
        <taxon>Necator</taxon>
    </lineage>
</organism>
<evidence type="ECO:0000313" key="2">
    <source>
        <dbReference type="EMBL" id="KAK6756281.1"/>
    </source>
</evidence>
<reference evidence="2 3" key="1">
    <citation type="submission" date="2023-08" db="EMBL/GenBank/DDBJ databases">
        <title>A Necator americanus chromosomal reference genome.</title>
        <authorList>
            <person name="Ilik V."/>
            <person name="Petrzelkova K.J."/>
            <person name="Pardy F."/>
            <person name="Fuh T."/>
            <person name="Niatou-Singa F.S."/>
            <person name="Gouil Q."/>
            <person name="Baker L."/>
            <person name="Ritchie M.E."/>
            <person name="Jex A.R."/>
            <person name="Gazzola D."/>
            <person name="Li H."/>
            <person name="Toshio Fujiwara R."/>
            <person name="Zhan B."/>
            <person name="Aroian R.V."/>
            <person name="Pafco B."/>
            <person name="Schwarz E.M."/>
        </authorList>
    </citation>
    <scope>NUCLEOTIDE SEQUENCE [LARGE SCALE GENOMIC DNA]</scope>
    <source>
        <strain evidence="2 3">Aroian</strain>
        <tissue evidence="2">Whole animal</tissue>
    </source>
</reference>
<dbReference type="EMBL" id="JAVFWL010000005">
    <property type="protein sequence ID" value="KAK6756281.1"/>
    <property type="molecule type" value="Genomic_DNA"/>
</dbReference>
<evidence type="ECO:0000313" key="3">
    <source>
        <dbReference type="Proteomes" id="UP001303046"/>
    </source>
</evidence>
<protein>
    <submittedName>
        <fullName evidence="2">Uncharacterized protein</fullName>
    </submittedName>
</protein>
<evidence type="ECO:0000256" key="1">
    <source>
        <dbReference type="SAM" id="MobiDB-lite"/>
    </source>
</evidence>
<proteinExistence type="predicted"/>